<evidence type="ECO:0000256" key="4">
    <source>
        <dbReference type="ARBA" id="ARBA00022833"/>
    </source>
</evidence>
<evidence type="ECO:0000256" key="5">
    <source>
        <dbReference type="ARBA" id="ARBA00023002"/>
    </source>
</evidence>
<dbReference type="HOGENOM" id="CLU_046582_1_0_1"/>
<dbReference type="RefSeq" id="XP_001486996.2">
    <property type="nucleotide sequence ID" value="XM_001486946.1"/>
</dbReference>
<dbReference type="OrthoDB" id="7396853at2759"/>
<dbReference type="PANTHER" id="PTHR30096">
    <property type="entry name" value="4,5-DOPA DIOXYGENASE EXTRADIOL-LIKE PROTEIN"/>
    <property type="match status" value="1"/>
</dbReference>
<gene>
    <name evidence="7" type="ORF">PGUG_00373</name>
</gene>
<evidence type="ECO:0000256" key="2">
    <source>
        <dbReference type="ARBA" id="ARBA00007581"/>
    </source>
</evidence>
<dbReference type="eggNOG" id="ENOG502RYU3">
    <property type="taxonomic scope" value="Eukaryota"/>
</dbReference>
<evidence type="ECO:0000313" key="7">
    <source>
        <dbReference type="EMBL" id="EDK36275.2"/>
    </source>
</evidence>
<dbReference type="GeneID" id="5129165"/>
<feature type="domain" description="Extradiol ring-cleavage dioxygenase class III enzyme subunit B" evidence="6">
    <location>
        <begin position="60"/>
        <end position="348"/>
    </location>
</feature>
<keyword evidence="3" id="KW-0479">Metal-binding</keyword>
<protein>
    <recommendedName>
        <fullName evidence="6">Extradiol ring-cleavage dioxygenase class III enzyme subunit B domain-containing protein</fullName>
    </recommendedName>
</protein>
<dbReference type="InParanoid" id="A5DAR8"/>
<dbReference type="CDD" id="cd07363">
    <property type="entry name" value="45_DOPA_Dioxygenase"/>
    <property type="match status" value="1"/>
</dbReference>
<dbReference type="AlphaFoldDB" id="A5DAR8"/>
<dbReference type="OMA" id="SVIDGFW"/>
<dbReference type="SUPFAM" id="SSF53213">
    <property type="entry name" value="LigB-like"/>
    <property type="match status" value="1"/>
</dbReference>
<proteinExistence type="inferred from homology"/>
<evidence type="ECO:0000256" key="3">
    <source>
        <dbReference type="ARBA" id="ARBA00022723"/>
    </source>
</evidence>
<name>A5DAR8_PICGU</name>
<organism evidence="7 8">
    <name type="scientific">Meyerozyma guilliermondii (strain ATCC 6260 / CBS 566 / DSM 6381 / JCM 1539 / NBRC 10279 / NRRL Y-324)</name>
    <name type="common">Yeast</name>
    <name type="synonym">Candida guilliermondii</name>
    <dbReference type="NCBI Taxonomy" id="294746"/>
    <lineage>
        <taxon>Eukaryota</taxon>
        <taxon>Fungi</taxon>
        <taxon>Dikarya</taxon>
        <taxon>Ascomycota</taxon>
        <taxon>Saccharomycotina</taxon>
        <taxon>Pichiomycetes</taxon>
        <taxon>Debaryomycetaceae</taxon>
        <taxon>Meyerozyma</taxon>
    </lineage>
</organism>
<dbReference type="Proteomes" id="UP000001997">
    <property type="component" value="Unassembled WGS sequence"/>
</dbReference>
<dbReference type="PANTHER" id="PTHR30096:SF0">
    <property type="entry name" value="4,5-DOPA DIOXYGENASE EXTRADIOL-LIKE PROTEIN"/>
    <property type="match status" value="1"/>
</dbReference>
<evidence type="ECO:0000259" key="6">
    <source>
        <dbReference type="Pfam" id="PF02900"/>
    </source>
</evidence>
<comment type="similarity">
    <text evidence="2">Belongs to the DODA-type extradiol aromatic ring-opening dioxygenase family.</text>
</comment>
<dbReference type="GO" id="GO:0008270">
    <property type="term" value="F:zinc ion binding"/>
    <property type="evidence" value="ECO:0007669"/>
    <property type="project" value="InterPro"/>
</dbReference>
<dbReference type="Gene3D" id="3.40.830.10">
    <property type="entry name" value="LigB-like"/>
    <property type="match status" value="1"/>
</dbReference>
<dbReference type="InterPro" id="IPR014436">
    <property type="entry name" value="Extradiol_dOase_DODA"/>
</dbReference>
<reference evidence="7 8" key="1">
    <citation type="journal article" date="2009" name="Nature">
        <title>Evolution of pathogenicity and sexual reproduction in eight Candida genomes.</title>
        <authorList>
            <person name="Butler G."/>
            <person name="Rasmussen M.D."/>
            <person name="Lin M.F."/>
            <person name="Santos M.A."/>
            <person name="Sakthikumar S."/>
            <person name="Munro C.A."/>
            <person name="Rheinbay E."/>
            <person name="Grabherr M."/>
            <person name="Forche A."/>
            <person name="Reedy J.L."/>
            <person name="Agrafioti I."/>
            <person name="Arnaud M.B."/>
            <person name="Bates S."/>
            <person name="Brown A.J."/>
            <person name="Brunke S."/>
            <person name="Costanzo M.C."/>
            <person name="Fitzpatrick D.A."/>
            <person name="de Groot P.W."/>
            <person name="Harris D."/>
            <person name="Hoyer L.L."/>
            <person name="Hube B."/>
            <person name="Klis F.M."/>
            <person name="Kodira C."/>
            <person name="Lennard N."/>
            <person name="Logue M.E."/>
            <person name="Martin R."/>
            <person name="Neiman A.M."/>
            <person name="Nikolaou E."/>
            <person name="Quail M.A."/>
            <person name="Quinn J."/>
            <person name="Santos M.C."/>
            <person name="Schmitzberger F.F."/>
            <person name="Sherlock G."/>
            <person name="Shah P."/>
            <person name="Silverstein K.A."/>
            <person name="Skrzypek M.S."/>
            <person name="Soll D."/>
            <person name="Staggs R."/>
            <person name="Stansfield I."/>
            <person name="Stumpf M.P."/>
            <person name="Sudbery P.E."/>
            <person name="Srikantha T."/>
            <person name="Zeng Q."/>
            <person name="Berman J."/>
            <person name="Berriman M."/>
            <person name="Heitman J."/>
            <person name="Gow N.A."/>
            <person name="Lorenz M.C."/>
            <person name="Birren B.W."/>
            <person name="Kellis M."/>
            <person name="Cuomo C.A."/>
        </authorList>
    </citation>
    <scope>NUCLEOTIDE SEQUENCE [LARGE SCALE GENOMIC DNA]</scope>
    <source>
        <strain evidence="8">ATCC 6260 / CBS 566 / DSM 6381 / JCM 1539 / NBRC 10279 / NRRL Y-324</strain>
    </source>
</reference>
<dbReference type="GO" id="GO:0016702">
    <property type="term" value="F:oxidoreductase activity, acting on single donors with incorporation of molecular oxygen, incorporation of two atoms of oxygen"/>
    <property type="evidence" value="ECO:0007669"/>
    <property type="project" value="UniProtKB-ARBA"/>
</dbReference>
<keyword evidence="5" id="KW-0560">Oxidoreductase</keyword>
<comment type="cofactor">
    <cofactor evidence="1">
        <name>Zn(2+)</name>
        <dbReference type="ChEBI" id="CHEBI:29105"/>
    </cofactor>
</comment>
<sequence length="361" mass="39973">MKYFVLSVALAIIAAILSSYFISKTMATTGVSTASKSAATSAAVSAATSSATSGKFPYPAYFFSHGGPTFMYETDPMGDAGAWKTVKKLGNHIKNELKPDYIVVVSAHWQSTASNRVDIAVPDKPNGPNKLIYDFYGFPDHMYKEKFVSNSSFSVAKSVQSQLQANGFQSDLVKRGIDHGVWVPFKVAFSDYNTLGPQTASKSESPDLSDIPLVQVSLTSNDDDFRSHFKLGKVLSHFRENPVWDESQKRELRGLVVFSGMSVHNLRDLSSFRNPDQVKPYAKKFNALLRDTLVNDDHLLERLENFKLEHRQLLYQAHPTLEHFAPLVAASGIVSGKSEPIKELYNKELASLGWGIYQFGA</sequence>
<dbReference type="VEuPathDB" id="FungiDB:PGUG_00373"/>
<dbReference type="GO" id="GO:0008198">
    <property type="term" value="F:ferrous iron binding"/>
    <property type="evidence" value="ECO:0007669"/>
    <property type="project" value="InterPro"/>
</dbReference>
<keyword evidence="4" id="KW-0862">Zinc</keyword>
<keyword evidence="8" id="KW-1185">Reference proteome</keyword>
<evidence type="ECO:0000256" key="1">
    <source>
        <dbReference type="ARBA" id="ARBA00001947"/>
    </source>
</evidence>
<dbReference type="InterPro" id="IPR004183">
    <property type="entry name" value="Xdiol_dOase_suB"/>
</dbReference>
<dbReference type="KEGG" id="pgu:PGUG_00373"/>
<dbReference type="Pfam" id="PF02900">
    <property type="entry name" value="LigB"/>
    <property type="match status" value="1"/>
</dbReference>
<evidence type="ECO:0000313" key="8">
    <source>
        <dbReference type="Proteomes" id="UP000001997"/>
    </source>
</evidence>
<accession>A5DAR8</accession>
<dbReference type="EMBL" id="CH408155">
    <property type="protein sequence ID" value="EDK36275.2"/>
    <property type="molecule type" value="Genomic_DNA"/>
</dbReference>